<sequence>MSVLTVLHTRIHTRREHRAATRRPGTLRGFAAKVVRRIADSPLDSTVLRAASAPAPATWGVPDEQAERPHAHWRMVTGPDGRRHLEAAWHLAH</sequence>
<name>A0ABV3K0F4_STRON</name>
<protein>
    <submittedName>
        <fullName evidence="1">Uncharacterized protein</fullName>
    </submittedName>
</protein>
<dbReference type="Proteomes" id="UP001552594">
    <property type="component" value="Unassembled WGS sequence"/>
</dbReference>
<gene>
    <name evidence="1" type="ORF">AB0L16_19530</name>
</gene>
<dbReference type="EMBL" id="JBFAUK010000015">
    <property type="protein sequence ID" value="MEV5508626.1"/>
    <property type="molecule type" value="Genomic_DNA"/>
</dbReference>
<organism evidence="1 2">
    <name type="scientific">Streptomyces orinoci</name>
    <name type="common">Streptoverticillium orinoci</name>
    <dbReference type="NCBI Taxonomy" id="67339"/>
    <lineage>
        <taxon>Bacteria</taxon>
        <taxon>Bacillati</taxon>
        <taxon>Actinomycetota</taxon>
        <taxon>Actinomycetes</taxon>
        <taxon>Kitasatosporales</taxon>
        <taxon>Streptomycetaceae</taxon>
        <taxon>Streptomyces</taxon>
    </lineage>
</organism>
<keyword evidence="2" id="KW-1185">Reference proteome</keyword>
<reference evidence="1 2" key="1">
    <citation type="submission" date="2024-06" db="EMBL/GenBank/DDBJ databases">
        <title>The Natural Products Discovery Center: Release of the First 8490 Sequenced Strains for Exploring Actinobacteria Biosynthetic Diversity.</title>
        <authorList>
            <person name="Kalkreuter E."/>
            <person name="Kautsar S.A."/>
            <person name="Yang D."/>
            <person name="Bader C.D."/>
            <person name="Teijaro C.N."/>
            <person name="Fluegel L."/>
            <person name="Davis C.M."/>
            <person name="Simpson J.R."/>
            <person name="Lauterbach L."/>
            <person name="Steele A.D."/>
            <person name="Gui C."/>
            <person name="Meng S."/>
            <person name="Li G."/>
            <person name="Viehrig K."/>
            <person name="Ye F."/>
            <person name="Su P."/>
            <person name="Kiefer A.F."/>
            <person name="Nichols A."/>
            <person name="Cepeda A.J."/>
            <person name="Yan W."/>
            <person name="Fan B."/>
            <person name="Jiang Y."/>
            <person name="Adhikari A."/>
            <person name="Zheng C.-J."/>
            <person name="Schuster L."/>
            <person name="Cowan T.M."/>
            <person name="Smanski M.J."/>
            <person name="Chevrette M.G."/>
            <person name="De Carvalho L.P.S."/>
            <person name="Shen B."/>
        </authorList>
    </citation>
    <scope>NUCLEOTIDE SEQUENCE [LARGE SCALE GENOMIC DNA]</scope>
    <source>
        <strain evidence="1 2">NPDC052347</strain>
    </source>
</reference>
<dbReference type="RefSeq" id="WP_109279558.1">
    <property type="nucleotide sequence ID" value="NZ_JBFAUK010000015.1"/>
</dbReference>
<evidence type="ECO:0000313" key="2">
    <source>
        <dbReference type="Proteomes" id="UP001552594"/>
    </source>
</evidence>
<comment type="caution">
    <text evidence="1">The sequence shown here is derived from an EMBL/GenBank/DDBJ whole genome shotgun (WGS) entry which is preliminary data.</text>
</comment>
<evidence type="ECO:0000313" key="1">
    <source>
        <dbReference type="EMBL" id="MEV5508626.1"/>
    </source>
</evidence>
<proteinExistence type="predicted"/>
<accession>A0ABV3K0F4</accession>